<gene>
    <name evidence="2" type="ORF">JL193_06090</name>
</gene>
<dbReference type="RefSeq" id="WP_207972939.1">
    <property type="nucleotide sequence ID" value="NZ_CP071795.1"/>
</dbReference>
<evidence type="ECO:0000313" key="2">
    <source>
        <dbReference type="EMBL" id="QTD38825.1"/>
    </source>
</evidence>
<organism evidence="2 3">
    <name type="scientific">Polaribacter batillariae</name>
    <dbReference type="NCBI Taxonomy" id="2808900"/>
    <lineage>
        <taxon>Bacteria</taxon>
        <taxon>Pseudomonadati</taxon>
        <taxon>Bacteroidota</taxon>
        <taxon>Flavobacteriia</taxon>
        <taxon>Flavobacteriales</taxon>
        <taxon>Flavobacteriaceae</taxon>
    </lineage>
</organism>
<keyword evidence="1" id="KW-1133">Transmembrane helix</keyword>
<sequence>MGTVKKDVLIGILVALFATFGGIFLYLEYFSKYSFADTLQMIKEGNLYGKVLSLAAIPNLFVFFVFIKKKQDNRAKGVLIATILIALTTLILKFF</sequence>
<accession>A0ABX7SX34</accession>
<dbReference type="EMBL" id="CP071795">
    <property type="protein sequence ID" value="QTD38825.1"/>
    <property type="molecule type" value="Genomic_DNA"/>
</dbReference>
<name>A0ABX7SX34_9FLAO</name>
<reference evidence="2 3" key="1">
    <citation type="submission" date="2021-03" db="EMBL/GenBank/DDBJ databases">
        <title>Complete genome of Polaribacter_sp.G4M1.</title>
        <authorList>
            <person name="Jeong S.W."/>
            <person name="Bae J.W."/>
        </authorList>
    </citation>
    <scope>NUCLEOTIDE SEQUENCE [LARGE SCALE GENOMIC DNA]</scope>
    <source>
        <strain evidence="2 3">G4M1</strain>
    </source>
</reference>
<keyword evidence="3" id="KW-1185">Reference proteome</keyword>
<keyword evidence="1" id="KW-0472">Membrane</keyword>
<evidence type="ECO:0000313" key="3">
    <source>
        <dbReference type="Proteomes" id="UP000663935"/>
    </source>
</evidence>
<feature type="transmembrane region" description="Helical" evidence="1">
    <location>
        <begin position="7"/>
        <end position="27"/>
    </location>
</feature>
<evidence type="ECO:0000256" key="1">
    <source>
        <dbReference type="SAM" id="Phobius"/>
    </source>
</evidence>
<feature type="transmembrane region" description="Helical" evidence="1">
    <location>
        <begin position="47"/>
        <end position="66"/>
    </location>
</feature>
<dbReference type="Proteomes" id="UP000663935">
    <property type="component" value="Chromosome"/>
</dbReference>
<protein>
    <submittedName>
        <fullName evidence="2">Uncharacterized protein</fullName>
    </submittedName>
</protein>
<keyword evidence="1" id="KW-0812">Transmembrane</keyword>
<proteinExistence type="predicted"/>
<feature type="transmembrane region" description="Helical" evidence="1">
    <location>
        <begin position="78"/>
        <end position="94"/>
    </location>
</feature>